<organism evidence="3 4">
    <name type="scientific">Halobacterium phage ChaoS9</name>
    <dbReference type="NCBI Taxonomy" id="2847105"/>
    <lineage>
        <taxon>Viruses</taxon>
        <taxon>Duplodnaviria</taxon>
        <taxon>Heunggongvirae</taxon>
        <taxon>Uroviricota</taxon>
        <taxon>Caudoviricetes</taxon>
        <taxon>Vertoviridae</taxon>
        <taxon>Chaovirus</taxon>
        <taxon>Chaovirus bigenum</taxon>
        <taxon>Chaovirus ChaoS9</taxon>
    </lineage>
</organism>
<evidence type="ECO:0000313" key="3">
    <source>
        <dbReference type="EMBL" id="QBI90058.1"/>
    </source>
</evidence>
<feature type="compositionally biased region" description="Basic and acidic residues" evidence="1">
    <location>
        <begin position="1"/>
        <end position="10"/>
    </location>
</feature>
<keyword evidence="2" id="KW-0472">Membrane</keyword>
<evidence type="ECO:0000313" key="4">
    <source>
        <dbReference type="Proteomes" id="UP000294095"/>
    </source>
</evidence>
<reference evidence="4" key="1">
    <citation type="journal article" date="2019" name="Genes (Basel)">
        <title>Halobacterium salinarum virus ChaoS9, a Novel Halovirus Related to PhiH1 and PhiCh1.</title>
        <authorList>
            <person name="Dyall-Smith M."/>
            <person name="Palm P."/>
            <person name="Wanner G."/>
            <person name="Witte A."/>
            <person name="Oesterhelt D."/>
            <person name="Pfeiffer F."/>
        </authorList>
    </citation>
    <scope>NUCLEOTIDE SEQUENCE [LARGE SCALE GENOMIC DNA]</scope>
</reference>
<accession>A0A481V8G1</accession>
<keyword evidence="2 3" id="KW-0812">Transmembrane</keyword>
<sequence length="154" mass="16465">MTREGVHKNMTEANPEDETSWRDVTEEDKRQAKENFKGFLVIMAALVVVIAALAMLGGSDGETVVDTDNYQATTNAFTAEEGAQATVSVENGGTGFRTHVVVESPSGEILLSEGVQDSATYELDLQESGEYTLRMQPADSSPKTSGAVEVTLTS</sequence>
<feature type="region of interest" description="Disordered" evidence="1">
    <location>
        <begin position="132"/>
        <end position="154"/>
    </location>
</feature>
<feature type="transmembrane region" description="Helical" evidence="2">
    <location>
        <begin position="39"/>
        <end position="58"/>
    </location>
</feature>
<proteinExistence type="predicted"/>
<gene>
    <name evidence="3" type="ORF">ChaoS9_265</name>
</gene>
<keyword evidence="4" id="KW-1185">Reference proteome</keyword>
<evidence type="ECO:0000256" key="2">
    <source>
        <dbReference type="SAM" id="Phobius"/>
    </source>
</evidence>
<name>A0A481V8G1_9CAUD</name>
<dbReference type="EMBL" id="MK310226">
    <property type="protein sequence ID" value="QBI90058.1"/>
    <property type="molecule type" value="Genomic_DNA"/>
</dbReference>
<evidence type="ECO:0000256" key="1">
    <source>
        <dbReference type="SAM" id="MobiDB-lite"/>
    </source>
</evidence>
<protein>
    <submittedName>
        <fullName evidence="3">Transmembrane domain protein</fullName>
    </submittedName>
</protein>
<keyword evidence="2" id="KW-1133">Transmembrane helix</keyword>
<feature type="region of interest" description="Disordered" evidence="1">
    <location>
        <begin position="1"/>
        <end position="26"/>
    </location>
</feature>
<dbReference type="Proteomes" id="UP000294095">
    <property type="component" value="Segment"/>
</dbReference>